<dbReference type="EMBL" id="BARW01005938">
    <property type="protein sequence ID" value="GAI84615.1"/>
    <property type="molecule type" value="Genomic_DNA"/>
</dbReference>
<comment type="caution">
    <text evidence="1">The sequence shown here is derived from an EMBL/GenBank/DDBJ whole genome shotgun (WGS) entry which is preliminary data.</text>
</comment>
<gene>
    <name evidence="1" type="ORF">S12H4_12453</name>
</gene>
<protein>
    <submittedName>
        <fullName evidence="1">Uncharacterized protein</fullName>
    </submittedName>
</protein>
<name>X1TAP2_9ZZZZ</name>
<sequence length="33" mass="3871">SSDFLLEDHDYGLDTGDNIKFLKNIIQWLAFEI</sequence>
<accession>X1TAP2</accession>
<proteinExistence type="predicted"/>
<reference evidence="1" key="1">
    <citation type="journal article" date="2014" name="Front. Microbiol.">
        <title>High frequency of phylogenetically diverse reductive dehalogenase-homologous genes in deep subseafloor sedimentary metagenomes.</title>
        <authorList>
            <person name="Kawai M."/>
            <person name="Futagami T."/>
            <person name="Toyoda A."/>
            <person name="Takaki Y."/>
            <person name="Nishi S."/>
            <person name="Hori S."/>
            <person name="Arai W."/>
            <person name="Tsubouchi T."/>
            <person name="Morono Y."/>
            <person name="Uchiyama I."/>
            <person name="Ito T."/>
            <person name="Fujiyama A."/>
            <person name="Inagaki F."/>
            <person name="Takami H."/>
        </authorList>
    </citation>
    <scope>NUCLEOTIDE SEQUENCE</scope>
    <source>
        <strain evidence="1">Expedition CK06-06</strain>
    </source>
</reference>
<dbReference type="AlphaFoldDB" id="X1TAP2"/>
<feature type="non-terminal residue" evidence="1">
    <location>
        <position position="1"/>
    </location>
</feature>
<organism evidence="1">
    <name type="scientific">marine sediment metagenome</name>
    <dbReference type="NCBI Taxonomy" id="412755"/>
    <lineage>
        <taxon>unclassified sequences</taxon>
        <taxon>metagenomes</taxon>
        <taxon>ecological metagenomes</taxon>
    </lineage>
</organism>
<evidence type="ECO:0000313" key="1">
    <source>
        <dbReference type="EMBL" id="GAI84615.1"/>
    </source>
</evidence>